<keyword evidence="3" id="KW-0456">Lyase</keyword>
<feature type="signal peptide" evidence="1">
    <location>
        <begin position="1"/>
        <end position="28"/>
    </location>
</feature>
<dbReference type="GO" id="GO:0045490">
    <property type="term" value="P:pectin catabolic process"/>
    <property type="evidence" value="ECO:0007669"/>
    <property type="project" value="InterPro"/>
</dbReference>
<dbReference type="Gene3D" id="2.130.10.10">
    <property type="entry name" value="YVTN repeat-like/Quinoprotein amine dehydrogenase"/>
    <property type="match status" value="1"/>
</dbReference>
<dbReference type="PANTHER" id="PTHR36842">
    <property type="entry name" value="PROTEIN TOLB HOMOLOG"/>
    <property type="match status" value="1"/>
</dbReference>
<accession>A0A969WCM4</accession>
<dbReference type="InterPro" id="IPR027946">
    <property type="entry name" value="Ogl_dom"/>
</dbReference>
<keyword evidence="1" id="KW-0732">Signal</keyword>
<dbReference type="EMBL" id="JAAVXB010000011">
    <property type="protein sequence ID" value="NKF24103.1"/>
    <property type="molecule type" value="Genomic_DNA"/>
</dbReference>
<dbReference type="PANTHER" id="PTHR36842:SF1">
    <property type="entry name" value="PROTEIN TOLB"/>
    <property type="match status" value="1"/>
</dbReference>
<organism evidence="3 4">
    <name type="scientific">Solimonas marina</name>
    <dbReference type="NCBI Taxonomy" id="2714601"/>
    <lineage>
        <taxon>Bacteria</taxon>
        <taxon>Pseudomonadati</taxon>
        <taxon>Pseudomonadota</taxon>
        <taxon>Gammaproteobacteria</taxon>
        <taxon>Nevskiales</taxon>
        <taxon>Nevskiaceae</taxon>
        <taxon>Solimonas</taxon>
    </lineage>
</organism>
<keyword evidence="4" id="KW-1185">Reference proteome</keyword>
<proteinExistence type="predicted"/>
<dbReference type="Proteomes" id="UP000653472">
    <property type="component" value="Unassembled WGS sequence"/>
</dbReference>
<evidence type="ECO:0000259" key="2">
    <source>
        <dbReference type="Pfam" id="PF14583"/>
    </source>
</evidence>
<feature type="chain" id="PRO_5036754331" evidence="1">
    <location>
        <begin position="29"/>
        <end position="443"/>
    </location>
</feature>
<reference evidence="3" key="1">
    <citation type="submission" date="2020-03" db="EMBL/GenBank/DDBJ databases">
        <title>Solimonas marina sp. nov., isolated from deep seawater of the Pacific Ocean.</title>
        <authorList>
            <person name="Liu X."/>
            <person name="Lai Q."/>
            <person name="Sun F."/>
            <person name="Gai Y."/>
            <person name="Li G."/>
            <person name="Shao Z."/>
        </authorList>
    </citation>
    <scope>NUCLEOTIDE SEQUENCE</scope>
    <source>
        <strain evidence="3">C16B3</strain>
    </source>
</reference>
<dbReference type="InterPro" id="IPR015943">
    <property type="entry name" value="WD40/YVTN_repeat-like_dom_sf"/>
</dbReference>
<dbReference type="RefSeq" id="WP_168149423.1">
    <property type="nucleotide sequence ID" value="NZ_JAAVXB010000011.1"/>
</dbReference>
<dbReference type="GO" id="GO:0047487">
    <property type="term" value="F:oligogalacturonide lyase activity"/>
    <property type="evidence" value="ECO:0007669"/>
    <property type="project" value="InterPro"/>
</dbReference>
<dbReference type="SUPFAM" id="SSF69304">
    <property type="entry name" value="Tricorn protease N-terminal domain"/>
    <property type="match status" value="1"/>
</dbReference>
<gene>
    <name evidence="3" type="ORF">G7Y82_17460</name>
</gene>
<evidence type="ECO:0000313" key="4">
    <source>
        <dbReference type="Proteomes" id="UP000653472"/>
    </source>
</evidence>
<evidence type="ECO:0000256" key="1">
    <source>
        <dbReference type="SAM" id="SignalP"/>
    </source>
</evidence>
<evidence type="ECO:0000313" key="3">
    <source>
        <dbReference type="EMBL" id="NKF24103.1"/>
    </source>
</evidence>
<dbReference type="Pfam" id="PF14583">
    <property type="entry name" value="Pectate_lyase22"/>
    <property type="match status" value="1"/>
</dbReference>
<feature type="domain" description="Oligogalacturonate lyase" evidence="2">
    <location>
        <begin position="214"/>
        <end position="436"/>
    </location>
</feature>
<protein>
    <submittedName>
        <fullName evidence="3">Oligogalacturonate lyase</fullName>
    </submittedName>
</protein>
<dbReference type="AlphaFoldDB" id="A0A969WCM4"/>
<sequence>MNIRLPNLRTLLRIGLLILLATSSAAWAEAPREWIDPSTGHRIVRLSDEPGSASLYFNINGYTPQGDKLIITTPTGIASVDLKTRKLHKILSGDVNVLFAGRKTRQVYYVPGKHEHGQPYEVWAVDVDSGKTHRVVRVERGEIMSINADETLLAGVYATRDYTLQPKHTTSNYAKRYEQADYSALGPDGKPLPFAEAKEVRLDQRLEAKIPMEIFTLDIATGKRHVVTQSTDWLNHVQFSPTDPTLLMYCHEGPWHKVDRIWTIHTDGSDMKKIHARTMNMEIAGHEFFSPDGKTIWYDLQTPRGEDFWLAGYEIATGHRTWYHLQRNEWSVHYNVSRDGKLFAGDGGDAQMVAHAPDGKWLYLFHPQAIPDVAGIHAPDSASLITPGYFKAEKLVNLSKHDYRLEPNVHFSPDGKWIIFRSNMYGPKQVYAVEIAKAKPGQE</sequence>
<dbReference type="SUPFAM" id="SSF82171">
    <property type="entry name" value="DPP6 N-terminal domain-like"/>
    <property type="match status" value="1"/>
</dbReference>
<comment type="caution">
    <text evidence="3">The sequence shown here is derived from an EMBL/GenBank/DDBJ whole genome shotgun (WGS) entry which is preliminary data.</text>
</comment>
<name>A0A969WCM4_9GAMM</name>